<feature type="region of interest" description="Disordered" evidence="1">
    <location>
        <begin position="72"/>
        <end position="94"/>
    </location>
</feature>
<evidence type="ECO:0000313" key="2">
    <source>
        <dbReference type="EMBL" id="KAL2541876.1"/>
    </source>
</evidence>
<keyword evidence="3" id="KW-1185">Reference proteome</keyword>
<dbReference type="Proteomes" id="UP001604336">
    <property type="component" value="Unassembled WGS sequence"/>
</dbReference>
<reference evidence="3" key="1">
    <citation type="submission" date="2024-07" db="EMBL/GenBank/DDBJ databases">
        <title>Two chromosome-level genome assemblies of Korean endemic species Abeliophyllum distichum and Forsythia ovata (Oleaceae).</title>
        <authorList>
            <person name="Jang H."/>
        </authorList>
    </citation>
    <scope>NUCLEOTIDE SEQUENCE [LARGE SCALE GENOMIC DNA]</scope>
</reference>
<evidence type="ECO:0000256" key="1">
    <source>
        <dbReference type="SAM" id="MobiDB-lite"/>
    </source>
</evidence>
<dbReference type="EMBL" id="JBFOLK010000001">
    <property type="protein sequence ID" value="KAL2541876.1"/>
    <property type="molecule type" value="Genomic_DNA"/>
</dbReference>
<sequence length="213" mass="24514">MSEAMLLGRRKMLLSGRVPVEEVLKQSEASWEEEHAAKWPSPKALERSDAPWEEEHVAMWPSPSGEALERRNAPWEEEHAAKWSSPSGRAAGSTRKLQLTELEEIRNDAYENAKIYKSRMKVFHDKHIVRKSFNPGQKVLLYNSRLHLFPGKLRSRWSGPFIVRTVYPHGAVEIENPNNGDVFKVNGQRLKPYLEFNSREGEEELDLSEPIIS</sequence>
<evidence type="ECO:0000313" key="3">
    <source>
        <dbReference type="Proteomes" id="UP001604336"/>
    </source>
</evidence>
<gene>
    <name evidence="2" type="ORF">Adt_02854</name>
</gene>
<protein>
    <submittedName>
        <fullName evidence="2">Nucleotidyltransferase</fullName>
    </submittedName>
</protein>
<accession>A0ABD1VWU2</accession>
<name>A0ABD1VWU2_9LAMI</name>
<feature type="compositionally biased region" description="Basic and acidic residues" evidence="1">
    <location>
        <begin position="72"/>
        <end position="81"/>
    </location>
</feature>
<comment type="caution">
    <text evidence="2">The sequence shown here is derived from an EMBL/GenBank/DDBJ whole genome shotgun (WGS) entry which is preliminary data.</text>
</comment>
<proteinExistence type="predicted"/>
<feature type="region of interest" description="Disordered" evidence="1">
    <location>
        <begin position="29"/>
        <end position="54"/>
    </location>
</feature>
<dbReference type="AlphaFoldDB" id="A0ABD1VWU2"/>
<organism evidence="2 3">
    <name type="scientific">Abeliophyllum distichum</name>
    <dbReference type="NCBI Taxonomy" id="126358"/>
    <lineage>
        <taxon>Eukaryota</taxon>
        <taxon>Viridiplantae</taxon>
        <taxon>Streptophyta</taxon>
        <taxon>Embryophyta</taxon>
        <taxon>Tracheophyta</taxon>
        <taxon>Spermatophyta</taxon>
        <taxon>Magnoliopsida</taxon>
        <taxon>eudicotyledons</taxon>
        <taxon>Gunneridae</taxon>
        <taxon>Pentapetalae</taxon>
        <taxon>asterids</taxon>
        <taxon>lamiids</taxon>
        <taxon>Lamiales</taxon>
        <taxon>Oleaceae</taxon>
        <taxon>Forsythieae</taxon>
        <taxon>Abeliophyllum</taxon>
    </lineage>
</organism>
<feature type="compositionally biased region" description="Basic and acidic residues" evidence="1">
    <location>
        <begin position="44"/>
        <end position="54"/>
    </location>
</feature>